<comment type="caution">
    <text evidence="1">The sequence shown here is derived from an EMBL/GenBank/DDBJ whole genome shotgun (WGS) entry which is preliminary data.</text>
</comment>
<gene>
    <name evidence="1" type="ORF">Ahy_A04g019428</name>
</gene>
<reference evidence="1 2" key="1">
    <citation type="submission" date="2019-01" db="EMBL/GenBank/DDBJ databases">
        <title>Sequencing of cultivated peanut Arachis hypogaea provides insights into genome evolution and oil improvement.</title>
        <authorList>
            <person name="Chen X."/>
        </authorList>
    </citation>
    <scope>NUCLEOTIDE SEQUENCE [LARGE SCALE GENOMIC DNA]</scope>
    <source>
        <strain evidence="2">cv. Fuhuasheng</strain>
        <tissue evidence="1">Leaves</tissue>
    </source>
</reference>
<dbReference type="AlphaFoldDB" id="A0A445DFX7"/>
<dbReference type="InterPro" id="IPR007750">
    <property type="entry name" value="DUF674"/>
</dbReference>
<proteinExistence type="predicted"/>
<dbReference type="Pfam" id="PF05056">
    <property type="entry name" value="DUF674"/>
    <property type="match status" value="1"/>
</dbReference>
<evidence type="ECO:0000313" key="1">
    <source>
        <dbReference type="EMBL" id="RYR62085.1"/>
    </source>
</evidence>
<dbReference type="OrthoDB" id="1277335at2759"/>
<name>A0A445DFX7_ARAHY</name>
<protein>
    <recommendedName>
        <fullName evidence="3">DUF674 family protein</fullName>
    </recommendedName>
</protein>
<sequence length="467" mass="52905">MSSSSTKAGDQVCLKLLIHREKKIVLFAEAGKDFVDALFSFLTLPLGDIVRLAGEESNIPAVRVGCLTTLYESVAKLDKECLRNEICKEMLLHPRNMPLELYRRKLKLNVNGSETFKYFSSTRPGCSCLSAFKNENCYCGISNFANMFVRGFDGKFDNGFVKETDFIIRNDLYVMPNAIENTLALLQNHGVQNINSVLEQTVIVSKNELLDLLKCSLLSKTPLTDVFLLKKRAFPDFHQWYPALPELDIGKLPNDSAMNMNLKLIVSKSSKKIVLVQGEEDFANFVLSFLTYPLIGMLNILHRSPSSSCLEQLYKSVQLLLGEEKYFTSHNLLYYLVHPPCTHMLYSQEGIFHATYLASRFYDSFYYKFTEPEASIYHNVKIAFKGFVEGPHKFIVTDDLVVSKMFSSFCLSYFNGADVSAISDLEQRTVRIGLKEGFSILQASLFSQSALTNGLRHLLQTTIKQEK</sequence>
<dbReference type="Proteomes" id="UP000289738">
    <property type="component" value="Chromosome A04"/>
</dbReference>
<organism evidence="1 2">
    <name type="scientific">Arachis hypogaea</name>
    <name type="common">Peanut</name>
    <dbReference type="NCBI Taxonomy" id="3818"/>
    <lineage>
        <taxon>Eukaryota</taxon>
        <taxon>Viridiplantae</taxon>
        <taxon>Streptophyta</taxon>
        <taxon>Embryophyta</taxon>
        <taxon>Tracheophyta</taxon>
        <taxon>Spermatophyta</taxon>
        <taxon>Magnoliopsida</taxon>
        <taxon>eudicotyledons</taxon>
        <taxon>Gunneridae</taxon>
        <taxon>Pentapetalae</taxon>
        <taxon>rosids</taxon>
        <taxon>fabids</taxon>
        <taxon>Fabales</taxon>
        <taxon>Fabaceae</taxon>
        <taxon>Papilionoideae</taxon>
        <taxon>50 kb inversion clade</taxon>
        <taxon>dalbergioids sensu lato</taxon>
        <taxon>Dalbergieae</taxon>
        <taxon>Pterocarpus clade</taxon>
        <taxon>Arachis</taxon>
    </lineage>
</organism>
<dbReference type="EMBL" id="SDMP01000004">
    <property type="protein sequence ID" value="RYR62085.1"/>
    <property type="molecule type" value="Genomic_DNA"/>
</dbReference>
<dbReference type="PANTHER" id="PTHR33103">
    <property type="entry name" value="OS01G0153900 PROTEIN"/>
    <property type="match status" value="1"/>
</dbReference>
<evidence type="ECO:0000313" key="2">
    <source>
        <dbReference type="Proteomes" id="UP000289738"/>
    </source>
</evidence>
<dbReference type="Gramene" id="arahy.Tifrunner.gnm2.ann2.Ah04g248100.1">
    <property type="protein sequence ID" value="arahy.Tifrunner.gnm2.ann2.Ah04g248100.1-CDS"/>
    <property type="gene ID" value="arahy.Tifrunner.gnm2.ann2.Ah04g248100"/>
</dbReference>
<accession>A0A445DFX7</accession>
<keyword evidence="2" id="KW-1185">Reference proteome</keyword>
<evidence type="ECO:0008006" key="3">
    <source>
        <dbReference type="Google" id="ProtNLM"/>
    </source>
</evidence>
<dbReference type="PANTHER" id="PTHR33103:SF27">
    <property type="entry name" value="OS04G0594700 PROTEIN"/>
    <property type="match status" value="1"/>
</dbReference>
<dbReference type="STRING" id="3818.A0A445DFX7"/>